<accession>A0A1G2RHM4</accession>
<proteinExistence type="predicted"/>
<dbReference type="Proteomes" id="UP000177287">
    <property type="component" value="Unassembled WGS sequence"/>
</dbReference>
<gene>
    <name evidence="1" type="ORF">A3A27_02000</name>
</gene>
<dbReference type="EMBL" id="MHUF01000028">
    <property type="protein sequence ID" value="OHA71869.1"/>
    <property type="molecule type" value="Genomic_DNA"/>
</dbReference>
<sequence length="200" mass="22362">MPLPNRFWENPAKAPAHLDLLSNDVDWLSHNTRRASKINKVRKNGLLSYVHSLELGLPAPEKSTAKDDYVYTYPVLRPDGTTMIFDSRASTIGGIRLLISPKNLAIIYDEHGAAKIKKFVPPDNVAAIIIPSSKTEYTHGWGLTPEQWFKRIIDSAKVAGIPVYLNTGKRIWPPIGILSTMALPLTRLRNAQRVKTKRSA</sequence>
<dbReference type="AlphaFoldDB" id="A0A1G2RHM4"/>
<evidence type="ECO:0000313" key="1">
    <source>
        <dbReference type="EMBL" id="OHA71869.1"/>
    </source>
</evidence>
<organism evidence="1 2">
    <name type="scientific">Candidatus Wildermuthbacteria bacterium RIFCSPLOWO2_01_FULL_47_18</name>
    <dbReference type="NCBI Taxonomy" id="1802460"/>
    <lineage>
        <taxon>Bacteria</taxon>
        <taxon>Candidatus Wildermuthiibacteriota</taxon>
    </lineage>
</organism>
<comment type="caution">
    <text evidence="1">The sequence shown here is derived from an EMBL/GenBank/DDBJ whole genome shotgun (WGS) entry which is preliminary data.</text>
</comment>
<evidence type="ECO:0000313" key="2">
    <source>
        <dbReference type="Proteomes" id="UP000177287"/>
    </source>
</evidence>
<reference evidence="1 2" key="1">
    <citation type="journal article" date="2016" name="Nat. Commun.">
        <title>Thousands of microbial genomes shed light on interconnected biogeochemical processes in an aquifer system.</title>
        <authorList>
            <person name="Anantharaman K."/>
            <person name="Brown C.T."/>
            <person name="Hug L.A."/>
            <person name="Sharon I."/>
            <person name="Castelle C.J."/>
            <person name="Probst A.J."/>
            <person name="Thomas B.C."/>
            <person name="Singh A."/>
            <person name="Wilkins M.J."/>
            <person name="Karaoz U."/>
            <person name="Brodie E.L."/>
            <person name="Williams K.H."/>
            <person name="Hubbard S.S."/>
            <person name="Banfield J.F."/>
        </authorList>
    </citation>
    <scope>NUCLEOTIDE SEQUENCE [LARGE SCALE GENOMIC DNA]</scope>
</reference>
<name>A0A1G2RHM4_9BACT</name>
<protein>
    <submittedName>
        <fullName evidence="1">Uncharacterized protein</fullName>
    </submittedName>
</protein>